<sequence length="388" mass="43426">MSDEERDDGEEGESWDDGEEESDLFHRGRPYVPPAAGEGEKVRFGDNVDPSFIVPQRLRDKPYELIEAANDWHYAMMNDHPRNEFYMSALRRVITPGSVVLEIGAGSGLLSIIAASLGAKCVVAIEANHHLARVAQEIVRRNGFESKVHIINKMSTDVSADELTQFGRPTILLSEILGTLMLGESALHYVQDARTRLMSPRSAIVPARGRQFATLIESQDIESITSVKSWRGIDLGWFNTLQDTTSMIFTKQYGFRFSSCAYKTLAPKQQVLDVDFSCAVVGMWRGERRQAIQATQSGTVHAIMASWEVYDGEKEEFVMSTHPDATLNNFPRDMQWGQGLQLIEDMSQETDAPIPFKVTQGEWLILVTRFSIDGVTLQFQIERAASAA</sequence>
<evidence type="ECO:0000256" key="2">
    <source>
        <dbReference type="PROSITE-ProRule" id="PRU01015"/>
    </source>
</evidence>
<proteinExistence type="predicted"/>
<dbReference type="Pfam" id="PF06325">
    <property type="entry name" value="PrmA"/>
    <property type="match status" value="1"/>
</dbReference>
<dbReference type="PANTHER" id="PTHR11006:SF4">
    <property type="entry name" value="PROTEIN ARGININE N-METHYLTRANSFERASE 7"/>
    <property type="match status" value="1"/>
</dbReference>
<dbReference type="InterPro" id="IPR029063">
    <property type="entry name" value="SAM-dependent_MTases_sf"/>
</dbReference>
<dbReference type="GO" id="GO:0032259">
    <property type="term" value="P:methylation"/>
    <property type="evidence" value="ECO:0007669"/>
    <property type="project" value="UniProtKB-KW"/>
</dbReference>
<evidence type="ECO:0000256" key="1">
    <source>
        <dbReference type="ARBA" id="ARBA00022691"/>
    </source>
</evidence>
<keyword evidence="2" id="KW-0808">Transferase</keyword>
<dbReference type="PANTHER" id="PTHR11006">
    <property type="entry name" value="PROTEIN ARGININE N-METHYLTRANSFERASE"/>
    <property type="match status" value="1"/>
</dbReference>
<dbReference type="Gene3D" id="3.40.50.150">
    <property type="entry name" value="Vaccinia Virus protein VP39"/>
    <property type="match status" value="1"/>
</dbReference>
<dbReference type="CDD" id="cd02440">
    <property type="entry name" value="AdoMet_MTases"/>
    <property type="match status" value="1"/>
</dbReference>
<feature type="region of interest" description="Disordered" evidence="3">
    <location>
        <begin position="1"/>
        <end position="41"/>
    </location>
</feature>
<evidence type="ECO:0000313" key="5">
    <source>
        <dbReference type="Proteomes" id="UP001515480"/>
    </source>
</evidence>
<accession>A0AB34K9T7</accession>
<reference evidence="4 5" key="1">
    <citation type="journal article" date="2024" name="Science">
        <title>Giant polyketide synthase enzymes in the biosynthesis of giant marine polyether toxins.</title>
        <authorList>
            <person name="Fallon T.R."/>
            <person name="Shende V.V."/>
            <person name="Wierzbicki I.H."/>
            <person name="Pendleton A.L."/>
            <person name="Watervoot N.F."/>
            <person name="Auber R.P."/>
            <person name="Gonzalez D.J."/>
            <person name="Wisecaver J.H."/>
            <person name="Moore B.S."/>
        </authorList>
    </citation>
    <scope>NUCLEOTIDE SEQUENCE [LARGE SCALE GENOMIC DNA]</scope>
    <source>
        <strain evidence="4 5">12B1</strain>
    </source>
</reference>
<keyword evidence="5" id="KW-1185">Reference proteome</keyword>
<dbReference type="Gene3D" id="2.70.160.11">
    <property type="entry name" value="Hnrnp arginine n-methyltransferase1"/>
    <property type="match status" value="1"/>
</dbReference>
<gene>
    <name evidence="4" type="ORF">AB1Y20_000341</name>
</gene>
<comment type="caution">
    <text evidence="4">The sequence shown here is derived from an EMBL/GenBank/DDBJ whole genome shotgun (WGS) entry which is preliminary data.</text>
</comment>
<dbReference type="EMBL" id="JBGBPQ010000001">
    <property type="protein sequence ID" value="KAL1529390.1"/>
    <property type="molecule type" value="Genomic_DNA"/>
</dbReference>
<dbReference type="SUPFAM" id="SSF53335">
    <property type="entry name" value="S-adenosyl-L-methionine-dependent methyltransferases"/>
    <property type="match status" value="1"/>
</dbReference>
<organism evidence="4 5">
    <name type="scientific">Prymnesium parvum</name>
    <name type="common">Toxic golden alga</name>
    <dbReference type="NCBI Taxonomy" id="97485"/>
    <lineage>
        <taxon>Eukaryota</taxon>
        <taxon>Haptista</taxon>
        <taxon>Haptophyta</taxon>
        <taxon>Prymnesiophyceae</taxon>
        <taxon>Prymnesiales</taxon>
        <taxon>Prymnesiaceae</taxon>
        <taxon>Prymnesium</taxon>
    </lineage>
</organism>
<keyword evidence="2" id="KW-0489">Methyltransferase</keyword>
<dbReference type="InterPro" id="IPR025799">
    <property type="entry name" value="Arg_MeTrfase"/>
</dbReference>
<evidence type="ECO:0000313" key="4">
    <source>
        <dbReference type="EMBL" id="KAL1529390.1"/>
    </source>
</evidence>
<dbReference type="GO" id="GO:0016274">
    <property type="term" value="F:protein-arginine N-methyltransferase activity"/>
    <property type="evidence" value="ECO:0007669"/>
    <property type="project" value="InterPro"/>
</dbReference>
<name>A0AB34K9T7_PRYPA</name>
<keyword evidence="1 2" id="KW-0949">S-adenosyl-L-methionine</keyword>
<dbReference type="AlphaFoldDB" id="A0AB34K9T7"/>
<dbReference type="GO" id="GO:0042054">
    <property type="term" value="F:histone methyltransferase activity"/>
    <property type="evidence" value="ECO:0007669"/>
    <property type="project" value="TreeGrafter"/>
</dbReference>
<dbReference type="PROSITE" id="PS51678">
    <property type="entry name" value="SAM_MT_PRMT"/>
    <property type="match status" value="1"/>
</dbReference>
<evidence type="ECO:0000256" key="3">
    <source>
        <dbReference type="SAM" id="MobiDB-lite"/>
    </source>
</evidence>
<dbReference type="Proteomes" id="UP001515480">
    <property type="component" value="Unassembled WGS sequence"/>
</dbReference>
<protein>
    <submittedName>
        <fullName evidence="4">Uncharacterized protein</fullName>
    </submittedName>
</protein>
<feature type="compositionally biased region" description="Acidic residues" evidence="3">
    <location>
        <begin position="1"/>
        <end position="22"/>
    </location>
</feature>